<dbReference type="GO" id="GO:0005737">
    <property type="term" value="C:cytoplasm"/>
    <property type="evidence" value="ECO:0007669"/>
    <property type="project" value="TreeGrafter"/>
</dbReference>
<dbReference type="Ensembl" id="ENSLBET00000013120.1">
    <property type="protein sequence ID" value="ENSLBEP00000012482.1"/>
    <property type="gene ID" value="ENSLBEG00000009590.1"/>
</dbReference>
<dbReference type="Proteomes" id="UP000261660">
    <property type="component" value="Unplaced"/>
</dbReference>
<dbReference type="InterPro" id="IPR011993">
    <property type="entry name" value="PH-like_dom_sf"/>
</dbReference>
<evidence type="ECO:0000313" key="6">
    <source>
        <dbReference type="Proteomes" id="UP000261660"/>
    </source>
</evidence>
<dbReference type="Pfam" id="PF22697">
    <property type="entry name" value="SOS1_NGEF_PH"/>
    <property type="match status" value="1"/>
</dbReference>
<reference evidence="5" key="1">
    <citation type="submission" date="2025-08" db="UniProtKB">
        <authorList>
            <consortium name="Ensembl"/>
        </authorList>
    </citation>
    <scope>IDENTIFICATION</scope>
</reference>
<keyword evidence="6" id="KW-1185">Reference proteome</keyword>
<sequence>MKELTRFKPMQRHLFLYERALLFCKRREEHGEGCDKTPSYSFKNCLKMTAVGITENVKGDVKKFEIWYSGREEVYVVQAPAVEVKMAWLNELRRILTNQQKLLRDEAYQHGQMVGHMQLSPPYSESKQQRASVSSGDTESGRSSPDPQPYSPKHQHNRRTVQVYFDLKNQVQRGILGKRVQLLRLAFDSTFLLISQLARSSSFSRHLRGSGGVAWRSGRLPPI</sequence>
<dbReference type="Gene3D" id="2.30.29.30">
    <property type="entry name" value="Pleckstrin-homology domain (PH domain)/Phosphotyrosine-binding domain (PTB)"/>
    <property type="match status" value="1"/>
</dbReference>
<dbReference type="SMART" id="SM00233">
    <property type="entry name" value="PH"/>
    <property type="match status" value="1"/>
</dbReference>
<dbReference type="PANTHER" id="PTHR22826">
    <property type="entry name" value="RHO GUANINE EXCHANGE FACTOR-RELATED"/>
    <property type="match status" value="1"/>
</dbReference>
<evidence type="ECO:0000256" key="2">
    <source>
        <dbReference type="ARBA" id="ARBA00022658"/>
    </source>
</evidence>
<organism evidence="5 6">
    <name type="scientific">Labrus bergylta</name>
    <name type="common">ballan wrasse</name>
    <dbReference type="NCBI Taxonomy" id="56723"/>
    <lineage>
        <taxon>Eukaryota</taxon>
        <taxon>Metazoa</taxon>
        <taxon>Chordata</taxon>
        <taxon>Craniata</taxon>
        <taxon>Vertebrata</taxon>
        <taxon>Euteleostomi</taxon>
        <taxon>Actinopterygii</taxon>
        <taxon>Neopterygii</taxon>
        <taxon>Teleostei</taxon>
        <taxon>Neoteleostei</taxon>
        <taxon>Acanthomorphata</taxon>
        <taxon>Eupercaria</taxon>
        <taxon>Labriformes</taxon>
        <taxon>Labridae</taxon>
        <taxon>Labrus</taxon>
    </lineage>
</organism>
<dbReference type="PROSITE" id="PS50003">
    <property type="entry name" value="PH_DOMAIN"/>
    <property type="match status" value="1"/>
</dbReference>
<reference evidence="5" key="2">
    <citation type="submission" date="2025-09" db="UniProtKB">
        <authorList>
            <consortium name="Ensembl"/>
        </authorList>
    </citation>
    <scope>IDENTIFICATION</scope>
</reference>
<evidence type="ECO:0000313" key="5">
    <source>
        <dbReference type="Ensembl" id="ENSLBEP00000012482.1"/>
    </source>
</evidence>
<dbReference type="SUPFAM" id="SSF50729">
    <property type="entry name" value="PH domain-like"/>
    <property type="match status" value="1"/>
</dbReference>
<dbReference type="STRING" id="56723.ENSLBEP00000012482"/>
<accession>A0A3Q3F161</accession>
<dbReference type="InterPro" id="IPR001849">
    <property type="entry name" value="PH_domain"/>
</dbReference>
<dbReference type="FunFam" id="2.30.29.30:FF:000078">
    <property type="entry name" value="Guanine nucleotide exchange factor DBS"/>
    <property type="match status" value="1"/>
</dbReference>
<dbReference type="GeneTree" id="ENSGT00940000156974"/>
<protein>
    <recommendedName>
        <fullName evidence="4">PH domain-containing protein</fullName>
    </recommendedName>
</protein>
<dbReference type="InParanoid" id="A0A3Q3F161"/>
<dbReference type="InterPro" id="IPR051336">
    <property type="entry name" value="RhoGEF_Guanine_NuclExch_SF"/>
</dbReference>
<dbReference type="InterPro" id="IPR055251">
    <property type="entry name" value="SOS1_NGEF_PH"/>
</dbReference>
<dbReference type="PANTHER" id="PTHR22826:SF146">
    <property type="entry name" value="PROTO-ONCOGENE DBL"/>
    <property type="match status" value="1"/>
</dbReference>
<dbReference type="GO" id="GO:0016358">
    <property type="term" value="P:dendrite development"/>
    <property type="evidence" value="ECO:0007669"/>
    <property type="project" value="TreeGrafter"/>
</dbReference>
<feature type="region of interest" description="Disordered" evidence="3">
    <location>
        <begin position="117"/>
        <end position="157"/>
    </location>
</feature>
<keyword evidence="2" id="KW-0344">Guanine-nucleotide releasing factor</keyword>
<dbReference type="GO" id="GO:0005085">
    <property type="term" value="F:guanyl-nucleotide exchange factor activity"/>
    <property type="evidence" value="ECO:0007669"/>
    <property type="project" value="UniProtKB-KW"/>
</dbReference>
<dbReference type="AlphaFoldDB" id="A0A3Q3F161"/>
<keyword evidence="1" id="KW-0597">Phosphoprotein</keyword>
<evidence type="ECO:0000256" key="3">
    <source>
        <dbReference type="SAM" id="MobiDB-lite"/>
    </source>
</evidence>
<name>A0A3Q3F161_9LABR</name>
<feature type="compositionally biased region" description="Polar residues" evidence="3">
    <location>
        <begin position="121"/>
        <end position="145"/>
    </location>
</feature>
<feature type="domain" description="PH" evidence="4">
    <location>
        <begin position="1"/>
        <end position="97"/>
    </location>
</feature>
<evidence type="ECO:0000256" key="1">
    <source>
        <dbReference type="ARBA" id="ARBA00022553"/>
    </source>
</evidence>
<proteinExistence type="predicted"/>
<evidence type="ECO:0000259" key="4">
    <source>
        <dbReference type="PROSITE" id="PS50003"/>
    </source>
</evidence>